<protein>
    <submittedName>
        <fullName evidence="1">Ankyrin repeat domain-containing protein</fullName>
    </submittedName>
</protein>
<proteinExistence type="predicted"/>
<dbReference type="SUPFAM" id="SSF48403">
    <property type="entry name" value="Ankyrin repeat"/>
    <property type="match status" value="1"/>
</dbReference>
<dbReference type="Proteomes" id="UP000220841">
    <property type="component" value="Unassembled WGS sequence"/>
</dbReference>
<dbReference type="InterPro" id="IPR036770">
    <property type="entry name" value="Ankyrin_rpt-contain_sf"/>
</dbReference>
<dbReference type="AlphaFoldDB" id="A0A2C4H1J1"/>
<comment type="caution">
    <text evidence="1">The sequence shown here is derived from an EMBL/GenBank/DDBJ whole genome shotgun (WGS) entry which is preliminary data.</text>
</comment>
<organism evidence="1 2">
    <name type="scientific">Bacillus toyonensis</name>
    <dbReference type="NCBI Taxonomy" id="155322"/>
    <lineage>
        <taxon>Bacteria</taxon>
        <taxon>Bacillati</taxon>
        <taxon>Bacillota</taxon>
        <taxon>Bacilli</taxon>
        <taxon>Bacillales</taxon>
        <taxon>Bacillaceae</taxon>
        <taxon>Bacillus</taxon>
        <taxon>Bacillus cereus group</taxon>
    </lineage>
</organism>
<dbReference type="Gene3D" id="1.25.40.20">
    <property type="entry name" value="Ankyrin repeat-containing domain"/>
    <property type="match status" value="1"/>
</dbReference>
<dbReference type="RefSeq" id="WP_016108671.1">
    <property type="nucleotide sequence ID" value="NZ_JAOPRA010000009.1"/>
</dbReference>
<evidence type="ECO:0000313" key="2">
    <source>
        <dbReference type="Proteomes" id="UP000220841"/>
    </source>
</evidence>
<reference evidence="1 2" key="1">
    <citation type="submission" date="2017-09" db="EMBL/GenBank/DDBJ databases">
        <title>Large-scale bioinformatics analysis of Bacillus genomes uncovers conserved roles of natural products in bacterial physiology.</title>
        <authorList>
            <consortium name="Agbiome Team Llc"/>
            <person name="Bleich R.M."/>
            <person name="Grubbs K.J."/>
            <person name="Santa Maria K.C."/>
            <person name="Allen S.E."/>
            <person name="Farag S."/>
            <person name="Shank E.A."/>
            <person name="Bowers A."/>
        </authorList>
    </citation>
    <scope>NUCLEOTIDE SEQUENCE [LARGE SCALE GENOMIC DNA]</scope>
    <source>
        <strain evidence="1 2">AFS021349</strain>
    </source>
</reference>
<sequence length="179" mass="20973">MKILNVFHAVREGTFEDCKQFYDGNINQIDSDLDINLLCMAMTNNKNSSEKLKIIKFLLEEDIDINYTTAKNKRNALHMFYFCVLRPTIEYELEITRLLIDNEININALDKYNAIPLKYAITINKLSTEDNKEMYKLLISSGSKYNLKGEFGRSCVDYAKEYSWRNDLLSIIEECKYES</sequence>
<gene>
    <name evidence="1" type="ORF">CN585_23035</name>
</gene>
<name>A0A2C4H1J1_9BACI</name>
<accession>A0A2C4H1J1</accession>
<dbReference type="EMBL" id="NUBY01000133">
    <property type="protein sequence ID" value="PEQ00741.1"/>
    <property type="molecule type" value="Genomic_DNA"/>
</dbReference>
<evidence type="ECO:0000313" key="1">
    <source>
        <dbReference type="EMBL" id="PEQ00741.1"/>
    </source>
</evidence>